<dbReference type="EMBL" id="ML732241">
    <property type="protein sequence ID" value="KAB8072703.1"/>
    <property type="molecule type" value="Genomic_DNA"/>
</dbReference>
<dbReference type="AlphaFoldDB" id="A0A5N5WVX6"/>
<keyword evidence="2" id="KW-1185">Reference proteome</keyword>
<accession>A0A5N5WVX6</accession>
<dbReference type="Proteomes" id="UP000326565">
    <property type="component" value="Unassembled WGS sequence"/>
</dbReference>
<organism evidence="1 2">
    <name type="scientific">Aspergillus leporis</name>
    <dbReference type="NCBI Taxonomy" id="41062"/>
    <lineage>
        <taxon>Eukaryota</taxon>
        <taxon>Fungi</taxon>
        <taxon>Dikarya</taxon>
        <taxon>Ascomycota</taxon>
        <taxon>Pezizomycotina</taxon>
        <taxon>Eurotiomycetes</taxon>
        <taxon>Eurotiomycetidae</taxon>
        <taxon>Eurotiales</taxon>
        <taxon>Aspergillaceae</taxon>
        <taxon>Aspergillus</taxon>
        <taxon>Aspergillus subgen. Circumdati</taxon>
    </lineage>
</organism>
<evidence type="ECO:0000313" key="2">
    <source>
        <dbReference type="Proteomes" id="UP000326565"/>
    </source>
</evidence>
<gene>
    <name evidence="1" type="ORF">BDV29DRAFT_176875</name>
</gene>
<sequence>MLRVLNYIITHGPTWNDSGNIYVGVPMIALSVPPRNSQRIRCIHRSGGQYNAKENTKCIGKLPLIS</sequence>
<reference evidence="1 2" key="1">
    <citation type="submission" date="2019-04" db="EMBL/GenBank/DDBJ databases">
        <title>Friends and foes A comparative genomics study of 23 Aspergillus species from section Flavi.</title>
        <authorList>
            <consortium name="DOE Joint Genome Institute"/>
            <person name="Kjaerbolling I."/>
            <person name="Vesth T."/>
            <person name="Frisvad J.C."/>
            <person name="Nybo J.L."/>
            <person name="Theobald S."/>
            <person name="Kildgaard S."/>
            <person name="Isbrandt T."/>
            <person name="Kuo A."/>
            <person name="Sato A."/>
            <person name="Lyhne E.K."/>
            <person name="Kogle M.E."/>
            <person name="Wiebenga A."/>
            <person name="Kun R.S."/>
            <person name="Lubbers R.J."/>
            <person name="Makela M.R."/>
            <person name="Barry K."/>
            <person name="Chovatia M."/>
            <person name="Clum A."/>
            <person name="Daum C."/>
            <person name="Haridas S."/>
            <person name="He G."/>
            <person name="LaButti K."/>
            <person name="Lipzen A."/>
            <person name="Mondo S."/>
            <person name="Riley R."/>
            <person name="Salamov A."/>
            <person name="Simmons B.A."/>
            <person name="Magnuson J.K."/>
            <person name="Henrissat B."/>
            <person name="Mortensen U.H."/>
            <person name="Larsen T.O."/>
            <person name="Devries R.P."/>
            <person name="Grigoriev I.V."/>
            <person name="Machida M."/>
            <person name="Baker S.E."/>
            <person name="Andersen M.R."/>
        </authorList>
    </citation>
    <scope>NUCLEOTIDE SEQUENCE [LARGE SCALE GENOMIC DNA]</scope>
    <source>
        <strain evidence="1 2">CBS 151.66</strain>
    </source>
</reference>
<evidence type="ECO:0000313" key="1">
    <source>
        <dbReference type="EMBL" id="KAB8072703.1"/>
    </source>
</evidence>
<protein>
    <submittedName>
        <fullName evidence="1">Uncharacterized protein</fullName>
    </submittedName>
</protein>
<name>A0A5N5WVX6_9EURO</name>
<proteinExistence type="predicted"/>